<comment type="caution">
    <text evidence="1">The sequence shown here is derived from an EMBL/GenBank/DDBJ whole genome shotgun (WGS) entry which is preliminary data.</text>
</comment>
<accession>A0ACB0L3T4</accession>
<name>A0ACB0L3T4_TRIPR</name>
<organism evidence="1 2">
    <name type="scientific">Trifolium pratense</name>
    <name type="common">Red clover</name>
    <dbReference type="NCBI Taxonomy" id="57577"/>
    <lineage>
        <taxon>Eukaryota</taxon>
        <taxon>Viridiplantae</taxon>
        <taxon>Streptophyta</taxon>
        <taxon>Embryophyta</taxon>
        <taxon>Tracheophyta</taxon>
        <taxon>Spermatophyta</taxon>
        <taxon>Magnoliopsida</taxon>
        <taxon>eudicotyledons</taxon>
        <taxon>Gunneridae</taxon>
        <taxon>Pentapetalae</taxon>
        <taxon>rosids</taxon>
        <taxon>fabids</taxon>
        <taxon>Fabales</taxon>
        <taxon>Fabaceae</taxon>
        <taxon>Papilionoideae</taxon>
        <taxon>50 kb inversion clade</taxon>
        <taxon>NPAAA clade</taxon>
        <taxon>Hologalegina</taxon>
        <taxon>IRL clade</taxon>
        <taxon>Trifolieae</taxon>
        <taxon>Trifolium</taxon>
    </lineage>
</organism>
<keyword evidence="2" id="KW-1185">Reference proteome</keyword>
<sequence length="1079" mass="123489">MKFMCFIVCLLLVSLLTCEAVTNVKTTSISDNKDYVYPLIYNPKIKYDVFVSFRGSDIREGFLSHLVEAFSRKKIVVFVDNKLPKGDEISQSLVQAIETSLISLVIFSTNYASSPWCLDELVKIVECREKNGQILLPVFYKLEPTIVRHQKGPYANEFDEHEKKYNLSKVHQWRFALKESGNMFGFHSSNFRNDALLVKEIVKYVLTRLDHVQQVNSKGLVGIGKQISHVESLLQTESNHVRAIGIWGMSGIGKTTIAEQVYSRLCSEYESCYFKANVREEWGRYGDMYLKKDIFSTLLGDQELKIDTPHGLPGFVERRLRRMKVLVVLDDVNDPQQLEILIGRLDWFGNGSRIIITTRDKQVFAKRVVDSDIYEVRALEFDDSFRLFILNAFEQNHIEKEYFELSKKMVNYAKGNPLIVEVLGRHLRGKDKTIWESQLQRLTKVPIKRVQDAVRLSYTDLDRHEKKILLDIACFFDGLHLKVDQIKLLVKDHGYSVDVELESLKNKALITISQDNVVSMHSIIQETAEEIVREESIDDPGKQSRLLDPDDIYQVLKNNKGSEAIRSIAINLSKMKEVQLNSKVFAKMKKLQYLDIYGKGSSCDILQSRGVLYLPQGLESLPNELRYLRWAHFPLESLPSNFSGEKLVLLDLQDSQVRKLWHEDHRDLVNLKYLKLRSSSHLVELPDLSSATNLEVIDLRLCGLTSVHPSVFTLNKLMKLDLGGCISLLSFRSNIHLSSLRYLSLASCISLKDFSVTSKEMVKLNLEFTGIKQLPSSIGLQTKLEKLLLGHSYIGNLPESIKLLTSLRHLGLEDCRKLQSLPELPSSLIALDASGCLSLENVTFPSTAIQMLKENKTRVAFWNCLKLNEHSLKEIELNAQINMMKFAHQHISMSRSHPYDAKGTYVFPGSSVPKWLVYRTTHDYMTIDLSFANHSSQLGFIFCFVVPPVPSQGFILRFNISVDGDDSQLHLDRPSHEIKSDHVYLVYDRGFSRYLNSRVEDQPKFKIKITAESRRLTSEYVSLMMLRGFGVSPINTSQYLNFIQQMEMAEGPSIQTSLWSVVNSLLVVLICIVLFLWFV</sequence>
<gene>
    <name evidence="1" type="ORF">MILVUS5_LOCUS28902</name>
</gene>
<evidence type="ECO:0000313" key="1">
    <source>
        <dbReference type="EMBL" id="CAJ2663485.1"/>
    </source>
</evidence>
<proteinExistence type="predicted"/>
<dbReference type="EMBL" id="CASHSV030000409">
    <property type="protein sequence ID" value="CAJ2663485.1"/>
    <property type="molecule type" value="Genomic_DNA"/>
</dbReference>
<protein>
    <submittedName>
        <fullName evidence="1">Uncharacterized protein</fullName>
    </submittedName>
</protein>
<evidence type="ECO:0000313" key="2">
    <source>
        <dbReference type="Proteomes" id="UP001177021"/>
    </source>
</evidence>
<reference evidence="1" key="1">
    <citation type="submission" date="2023-10" db="EMBL/GenBank/DDBJ databases">
        <authorList>
            <person name="Rodriguez Cubillos JULIANA M."/>
            <person name="De Vega J."/>
        </authorList>
    </citation>
    <scope>NUCLEOTIDE SEQUENCE</scope>
</reference>
<dbReference type="Proteomes" id="UP001177021">
    <property type="component" value="Unassembled WGS sequence"/>
</dbReference>